<protein>
    <submittedName>
        <fullName evidence="1">Uncharacterized protein</fullName>
    </submittedName>
</protein>
<keyword evidence="2" id="KW-1185">Reference proteome</keyword>
<sequence>MENAHSLPAAAVLQRFGVQESCGLSPEQVAGLGVSEGWGYREKEVGGRG</sequence>
<dbReference type="Proteomes" id="UP000694404">
    <property type="component" value="Unplaced"/>
</dbReference>
<name>A0A8C0H3E5_CHEAB</name>
<evidence type="ECO:0000313" key="2">
    <source>
        <dbReference type="Proteomes" id="UP000694404"/>
    </source>
</evidence>
<dbReference type="AlphaFoldDB" id="A0A8C0H3E5"/>
<reference evidence="1" key="1">
    <citation type="submission" date="2025-08" db="UniProtKB">
        <authorList>
            <consortium name="Ensembl"/>
        </authorList>
    </citation>
    <scope>IDENTIFICATION</scope>
</reference>
<reference evidence="1" key="2">
    <citation type="submission" date="2025-09" db="UniProtKB">
        <authorList>
            <consortium name="Ensembl"/>
        </authorList>
    </citation>
    <scope>IDENTIFICATION</scope>
</reference>
<organism evidence="1 2">
    <name type="scientific">Chelonoidis abingdonii</name>
    <name type="common">Abingdon island giant tortoise</name>
    <name type="synonym">Testudo abingdonii</name>
    <dbReference type="NCBI Taxonomy" id="106734"/>
    <lineage>
        <taxon>Eukaryota</taxon>
        <taxon>Metazoa</taxon>
        <taxon>Chordata</taxon>
        <taxon>Craniata</taxon>
        <taxon>Vertebrata</taxon>
        <taxon>Euteleostomi</taxon>
        <taxon>Archelosauria</taxon>
        <taxon>Testudinata</taxon>
        <taxon>Testudines</taxon>
        <taxon>Cryptodira</taxon>
        <taxon>Durocryptodira</taxon>
        <taxon>Testudinoidea</taxon>
        <taxon>Testudinidae</taxon>
        <taxon>Chelonoidis</taxon>
    </lineage>
</organism>
<proteinExistence type="predicted"/>
<evidence type="ECO:0000313" key="1">
    <source>
        <dbReference type="Ensembl" id="ENSCABP00000016574.1"/>
    </source>
</evidence>
<accession>A0A8C0H3E5</accession>
<dbReference type="Ensembl" id="ENSCABT00000018163.1">
    <property type="protein sequence ID" value="ENSCABP00000016574.1"/>
    <property type="gene ID" value="ENSCABG00000012318.1"/>
</dbReference>